<evidence type="ECO:0000313" key="3">
    <source>
        <dbReference type="Proteomes" id="UP000192674"/>
    </source>
</evidence>
<dbReference type="AlphaFoldDB" id="A0A1W2FWH8"/>
<evidence type="ECO:0000313" key="2">
    <source>
        <dbReference type="EMBL" id="SMD25986.1"/>
    </source>
</evidence>
<dbReference type="Pfam" id="PF03995">
    <property type="entry name" value="Inhibitor_I36"/>
    <property type="match status" value="1"/>
</dbReference>
<keyword evidence="3" id="KW-1185">Reference proteome</keyword>
<feature type="chain" id="PRO_5012484215" evidence="1">
    <location>
        <begin position="23"/>
        <end position="124"/>
    </location>
</feature>
<keyword evidence="1" id="KW-0732">Signal</keyword>
<name>A0A1W2FWH8_KIBAR</name>
<sequence length="124" mass="13278">MRSIFVRLIAAAAVAGTVTVGAASTANAHGPCRAGFFCAFDGNNYSGELLESNAPAGSDHISVARDRVNSGINHTANYWCAVNDGFPGDQTIWSFAPGSHVRTMGAQYNKTDWFYVRTRAQQCD</sequence>
<dbReference type="Proteomes" id="UP000192674">
    <property type="component" value="Unassembled WGS sequence"/>
</dbReference>
<proteinExistence type="predicted"/>
<protein>
    <submittedName>
        <fullName evidence="2">Peptidase inhibitor family I36</fullName>
    </submittedName>
</protein>
<dbReference type="EMBL" id="FWXV01000012">
    <property type="protein sequence ID" value="SMD25986.1"/>
    <property type="molecule type" value="Genomic_DNA"/>
</dbReference>
<organism evidence="2 3">
    <name type="scientific">Kibdelosporangium aridum</name>
    <dbReference type="NCBI Taxonomy" id="2030"/>
    <lineage>
        <taxon>Bacteria</taxon>
        <taxon>Bacillati</taxon>
        <taxon>Actinomycetota</taxon>
        <taxon>Actinomycetes</taxon>
        <taxon>Pseudonocardiales</taxon>
        <taxon>Pseudonocardiaceae</taxon>
        <taxon>Kibdelosporangium</taxon>
    </lineage>
</organism>
<dbReference type="RefSeq" id="WP_160097218.1">
    <property type="nucleotide sequence ID" value="NZ_FWXV01000012.1"/>
</dbReference>
<feature type="signal peptide" evidence="1">
    <location>
        <begin position="1"/>
        <end position="22"/>
    </location>
</feature>
<evidence type="ECO:0000256" key="1">
    <source>
        <dbReference type="SAM" id="SignalP"/>
    </source>
</evidence>
<reference evidence="2 3" key="1">
    <citation type="submission" date="2017-04" db="EMBL/GenBank/DDBJ databases">
        <authorList>
            <person name="Afonso C.L."/>
            <person name="Miller P.J."/>
            <person name="Scott M.A."/>
            <person name="Spackman E."/>
            <person name="Goraichik I."/>
            <person name="Dimitrov K.M."/>
            <person name="Suarez D.L."/>
            <person name="Swayne D.E."/>
        </authorList>
    </citation>
    <scope>NUCLEOTIDE SEQUENCE [LARGE SCALE GENOMIC DNA]</scope>
    <source>
        <strain evidence="2 3">DSM 43828</strain>
    </source>
</reference>
<accession>A0A1W2FWH8</accession>
<gene>
    <name evidence="2" type="ORF">SAMN05661093_09564</name>
</gene>